<dbReference type="InterPro" id="IPR014717">
    <property type="entry name" value="Transl_elong_EF1B/ribsomal_bS6"/>
</dbReference>
<sequence length="99" mass="10832">TSSMPEAMTQLSTITQNAGLTLESIAPSTDKEKDEKDNLTINLSLSGDFVKFKDWLAKSENNLRPIKITSLTINGLENSILATLSLKMPYLGEKTATNE</sequence>
<feature type="non-terminal residue" evidence="1">
    <location>
        <position position="1"/>
    </location>
</feature>
<protein>
    <submittedName>
        <fullName evidence="1">Uncharacterized protein</fullName>
    </submittedName>
</protein>
<dbReference type="GO" id="GO:0043683">
    <property type="term" value="P:type IV pilus assembly"/>
    <property type="evidence" value="ECO:0007669"/>
    <property type="project" value="InterPro"/>
</dbReference>
<evidence type="ECO:0000313" key="2">
    <source>
        <dbReference type="Proteomes" id="UP000318711"/>
    </source>
</evidence>
<dbReference type="EMBL" id="VMGL01000042">
    <property type="protein sequence ID" value="TSC96377.1"/>
    <property type="molecule type" value="Genomic_DNA"/>
</dbReference>
<proteinExistence type="predicted"/>
<gene>
    <name evidence="1" type="ORF">CEN88_365</name>
</gene>
<dbReference type="AlphaFoldDB" id="A0A554LU44"/>
<reference evidence="1 2" key="1">
    <citation type="submission" date="2017-07" db="EMBL/GenBank/DDBJ databases">
        <title>Mechanisms for carbon and nitrogen cycling indicate functional differentiation within the Candidate Phyla Radiation.</title>
        <authorList>
            <person name="Danczak R.E."/>
            <person name="Johnston M.D."/>
            <person name="Kenah C."/>
            <person name="Slattery M."/>
            <person name="Wrighton K.C."/>
            <person name="Wilkins M.J."/>
        </authorList>
    </citation>
    <scope>NUCLEOTIDE SEQUENCE [LARGE SCALE GENOMIC DNA]</scope>
    <source>
        <strain evidence="1">Licking1014_2</strain>
    </source>
</reference>
<dbReference type="Proteomes" id="UP000318711">
    <property type="component" value="Unassembled WGS sequence"/>
</dbReference>
<name>A0A554LU44_9BACT</name>
<dbReference type="InterPro" id="IPR007445">
    <property type="entry name" value="PilO"/>
</dbReference>
<dbReference type="Pfam" id="PF04350">
    <property type="entry name" value="PilO"/>
    <property type="match status" value="1"/>
</dbReference>
<dbReference type="Gene3D" id="3.30.70.60">
    <property type="match status" value="1"/>
</dbReference>
<comment type="caution">
    <text evidence="1">The sequence shown here is derived from an EMBL/GenBank/DDBJ whole genome shotgun (WGS) entry which is preliminary data.</text>
</comment>
<evidence type="ECO:0000313" key="1">
    <source>
        <dbReference type="EMBL" id="TSC96377.1"/>
    </source>
</evidence>
<organism evidence="1 2">
    <name type="scientific">Candidatus Berkelbacteria bacterium Licking1014_2</name>
    <dbReference type="NCBI Taxonomy" id="2017146"/>
    <lineage>
        <taxon>Bacteria</taxon>
        <taxon>Candidatus Berkelbacteria</taxon>
    </lineage>
</organism>
<accession>A0A554LU44</accession>
<dbReference type="GO" id="GO:0043107">
    <property type="term" value="P:type IV pilus-dependent motility"/>
    <property type="evidence" value="ECO:0007669"/>
    <property type="project" value="InterPro"/>
</dbReference>